<evidence type="ECO:0000256" key="2">
    <source>
        <dbReference type="SAM" id="SignalP"/>
    </source>
</evidence>
<sequence length="367" mass="41516">MAVIGAWFFHFVSRSSASSQSHASEVPPQPDPVVKTQASRSARRMLLAMVKDDWDYPTTTVRDNNGIPHREPLGYRLRDESLSDIDAEERIAAKHRSKSDPYRFENPDAVGYLIAERKRKRRKLVEEELKWNEGVRTWTNRRDAWTGAVKQKPSESTRPAPKKKIDRPSNIFRRHTSQSSGSWPVSPTTPTPESSSIESVDEGVEKPDGPWLPIFPPIMPSDDVIRDRIKPQAYPTIYSKIVVQGLAPNVPIPLKHMIPALVEGWKSEGNWPPQPASMAPQDLKLGRKSSAFTKWRKEHHHDARAAEHVHGGEDGRSRVRRSISMMKRVMGVGPGDDGLEDLGIEFREQDEDEMAKNVTLNKGLLEH</sequence>
<evidence type="ECO:0000259" key="3">
    <source>
        <dbReference type="Pfam" id="PF13259"/>
    </source>
</evidence>
<reference evidence="4 5" key="1">
    <citation type="submission" date="2023-08" db="EMBL/GenBank/DDBJ databases">
        <title>Black Yeasts Isolated from many extreme environments.</title>
        <authorList>
            <person name="Coleine C."/>
            <person name="Stajich J.E."/>
            <person name="Selbmann L."/>
        </authorList>
    </citation>
    <scope>NUCLEOTIDE SEQUENCE [LARGE SCALE GENOMIC DNA]</scope>
    <source>
        <strain evidence="4 5">CCFEE 6328</strain>
    </source>
</reference>
<dbReference type="InterPro" id="IPR025124">
    <property type="entry name" value="Gag1-like_clamp"/>
</dbReference>
<dbReference type="Pfam" id="PF13259">
    <property type="entry name" value="clamp_Gag1-like"/>
    <property type="match status" value="1"/>
</dbReference>
<evidence type="ECO:0000313" key="5">
    <source>
        <dbReference type="Proteomes" id="UP001345691"/>
    </source>
</evidence>
<dbReference type="InterPro" id="IPR053274">
    <property type="entry name" value="Fluconazole_resistance"/>
</dbReference>
<feature type="chain" id="PRO_5045200345" description="Gag1-like clamp domain-containing protein" evidence="2">
    <location>
        <begin position="18"/>
        <end position="367"/>
    </location>
</feature>
<dbReference type="EMBL" id="JAVRRF010000001">
    <property type="protein sequence ID" value="KAK5068744.1"/>
    <property type="molecule type" value="Genomic_DNA"/>
</dbReference>
<accession>A0ABR0JTJ4</accession>
<keyword evidence="2" id="KW-0732">Signal</keyword>
<feature type="region of interest" description="Disordered" evidence="1">
    <location>
        <begin position="144"/>
        <end position="215"/>
    </location>
</feature>
<gene>
    <name evidence="4" type="ORF">LTR69_000865</name>
</gene>
<name>A0ABR0JTJ4_9EURO</name>
<dbReference type="PANTHER" id="PTHR28065:SF1">
    <property type="entry name" value="DUF4050 DOMAIN-CONTAINING PROTEIN"/>
    <property type="match status" value="1"/>
</dbReference>
<evidence type="ECO:0000313" key="4">
    <source>
        <dbReference type="EMBL" id="KAK5068744.1"/>
    </source>
</evidence>
<organism evidence="4 5">
    <name type="scientific">Exophiala sideris</name>
    <dbReference type="NCBI Taxonomy" id="1016849"/>
    <lineage>
        <taxon>Eukaryota</taxon>
        <taxon>Fungi</taxon>
        <taxon>Dikarya</taxon>
        <taxon>Ascomycota</taxon>
        <taxon>Pezizomycotina</taxon>
        <taxon>Eurotiomycetes</taxon>
        <taxon>Chaetothyriomycetidae</taxon>
        <taxon>Chaetothyriales</taxon>
        <taxon>Herpotrichiellaceae</taxon>
        <taxon>Exophiala</taxon>
    </lineage>
</organism>
<feature type="domain" description="Gag1-like clamp" evidence="3">
    <location>
        <begin position="101"/>
        <end position="272"/>
    </location>
</feature>
<proteinExistence type="predicted"/>
<protein>
    <recommendedName>
        <fullName evidence="3">Gag1-like clamp domain-containing protein</fullName>
    </recommendedName>
</protein>
<dbReference type="Proteomes" id="UP001345691">
    <property type="component" value="Unassembled WGS sequence"/>
</dbReference>
<keyword evidence="5" id="KW-1185">Reference proteome</keyword>
<evidence type="ECO:0000256" key="1">
    <source>
        <dbReference type="SAM" id="MobiDB-lite"/>
    </source>
</evidence>
<feature type="signal peptide" evidence="2">
    <location>
        <begin position="1"/>
        <end position="17"/>
    </location>
</feature>
<feature type="compositionally biased region" description="Low complexity" evidence="1">
    <location>
        <begin position="179"/>
        <end position="198"/>
    </location>
</feature>
<dbReference type="PANTHER" id="PTHR28065">
    <property type="entry name" value="FREQUENIN"/>
    <property type="match status" value="1"/>
</dbReference>
<comment type="caution">
    <text evidence="4">The sequence shown here is derived from an EMBL/GenBank/DDBJ whole genome shotgun (WGS) entry which is preliminary data.</text>
</comment>